<gene>
    <name evidence="1" type="ORF">Pfra01_003003000</name>
</gene>
<organism evidence="1 2">
    <name type="scientific">Phytophthora fragariaefolia</name>
    <dbReference type="NCBI Taxonomy" id="1490495"/>
    <lineage>
        <taxon>Eukaryota</taxon>
        <taxon>Sar</taxon>
        <taxon>Stramenopiles</taxon>
        <taxon>Oomycota</taxon>
        <taxon>Peronosporomycetes</taxon>
        <taxon>Peronosporales</taxon>
        <taxon>Peronosporaceae</taxon>
        <taxon>Phytophthora</taxon>
    </lineage>
</organism>
<evidence type="ECO:0000313" key="2">
    <source>
        <dbReference type="Proteomes" id="UP001165121"/>
    </source>
</evidence>
<keyword evidence="2" id="KW-1185">Reference proteome</keyword>
<comment type="caution">
    <text evidence="1">The sequence shown here is derived from an EMBL/GenBank/DDBJ whole genome shotgun (WGS) entry which is preliminary data.</text>
</comment>
<reference evidence="1" key="1">
    <citation type="submission" date="2023-04" db="EMBL/GenBank/DDBJ databases">
        <title>Phytophthora fragariaefolia NBRC 109709.</title>
        <authorList>
            <person name="Ichikawa N."/>
            <person name="Sato H."/>
            <person name="Tonouchi N."/>
        </authorList>
    </citation>
    <scope>NUCLEOTIDE SEQUENCE</scope>
    <source>
        <strain evidence="1">NBRC 109709</strain>
    </source>
</reference>
<protein>
    <submittedName>
        <fullName evidence="1">Unnamed protein product</fullName>
    </submittedName>
</protein>
<name>A0A9W6YJ48_9STRA</name>
<evidence type="ECO:0000313" key="1">
    <source>
        <dbReference type="EMBL" id="GMG17165.1"/>
    </source>
</evidence>
<dbReference type="Proteomes" id="UP001165121">
    <property type="component" value="Unassembled WGS sequence"/>
</dbReference>
<accession>A0A9W6YJ48</accession>
<dbReference type="AlphaFoldDB" id="A0A9W6YJ48"/>
<dbReference type="EMBL" id="BSXT01018987">
    <property type="protein sequence ID" value="GMG17165.1"/>
    <property type="molecule type" value="Genomic_DNA"/>
</dbReference>
<proteinExistence type="predicted"/>
<sequence>MSRFSVQPPSLRNMSKDGKKNQLLTLRRLGTQRDLVQLQEFDLLRVETEEAEVVHRIPDKNRTRTTESSPSPLHPAVGFQRIRSVNAPVDGDEIHLLLIEEDGVGHHGPGRDHVAVREDDPALHVHDEARGHAEAGAVAVEGAHTQQTNAHDGADALLEALQPALGLARGRRVHAEAVELEGRVRCRGVAGMEHRLVGRLVLHGDWLAEGLEGWRASERVSE</sequence>